<name>A0A813NGQ5_9BILA</name>
<dbReference type="EMBL" id="CAJNOL010000229">
    <property type="protein sequence ID" value="CAF0948258.1"/>
    <property type="molecule type" value="Genomic_DNA"/>
</dbReference>
<organism evidence="1 3">
    <name type="scientific">Rotaria sordida</name>
    <dbReference type="NCBI Taxonomy" id="392033"/>
    <lineage>
        <taxon>Eukaryota</taxon>
        <taxon>Metazoa</taxon>
        <taxon>Spiralia</taxon>
        <taxon>Gnathifera</taxon>
        <taxon>Rotifera</taxon>
        <taxon>Eurotatoria</taxon>
        <taxon>Bdelloidea</taxon>
        <taxon>Philodinida</taxon>
        <taxon>Philodinidae</taxon>
        <taxon>Rotaria</taxon>
    </lineage>
</organism>
<proteinExistence type="predicted"/>
<dbReference type="Proteomes" id="UP000663870">
    <property type="component" value="Unassembled WGS sequence"/>
</dbReference>
<dbReference type="EMBL" id="CAJNOH010000007">
    <property type="protein sequence ID" value="CAF0737892.1"/>
    <property type="molecule type" value="Genomic_DNA"/>
</dbReference>
<evidence type="ECO:0000313" key="4">
    <source>
        <dbReference type="Proteomes" id="UP000663870"/>
    </source>
</evidence>
<evidence type="ECO:0000313" key="1">
    <source>
        <dbReference type="EMBL" id="CAF0737892.1"/>
    </source>
</evidence>
<protein>
    <submittedName>
        <fullName evidence="1">Uncharacterized protein</fullName>
    </submittedName>
</protein>
<reference evidence="1" key="1">
    <citation type="submission" date="2021-02" db="EMBL/GenBank/DDBJ databases">
        <authorList>
            <person name="Nowell W R."/>
        </authorList>
    </citation>
    <scope>NUCLEOTIDE SEQUENCE</scope>
</reference>
<accession>A0A813NGQ5</accession>
<comment type="caution">
    <text evidence="1">The sequence shown here is derived from an EMBL/GenBank/DDBJ whole genome shotgun (WGS) entry which is preliminary data.</text>
</comment>
<gene>
    <name evidence="2" type="ORF">JXQ802_LOCUS11536</name>
    <name evidence="1" type="ORF">PYM288_LOCUS1371</name>
</gene>
<evidence type="ECO:0000313" key="3">
    <source>
        <dbReference type="Proteomes" id="UP000663854"/>
    </source>
</evidence>
<dbReference type="Proteomes" id="UP000663854">
    <property type="component" value="Unassembled WGS sequence"/>
</dbReference>
<keyword evidence="4" id="KW-1185">Reference proteome</keyword>
<sequence length="416" mass="49231">MPLKQWRMNDDIRVDSNLLKNVNLDKFKNPEIISTIHDNDDILIWLDKCIHNDDQDDQYSINQLRLIMNSIIIFTNKEECLKFIHKFKTTKNKLFLIVSGSLGKDFVPIIYQLSQINSIYIFCGRKTNHEYWAKNYEKIKGVFDNIKDLCVNLNKQKFEFNQIIIDNLINFLSKKSSLPYQFDEVINFKNSIYDNYQPNENIQISTTSADIPFSNEENRSSINEIEINNSVESSQTVTPFMQYKQQMEFSDTGIWPCLYVIDSARNELFNHLQSVLGTIKYCSSIENCLQNICNNHEDPHFIVICDLTNIEYLPILIHSHVRNIYIYCPNKSLNEYCVWSERYPNVVSVLQHINTLTHLILWDLSTCIVDIGNYYDNENQKDLAQTRYRYAYRLHIIIRENLNNRRQMFESIDQQS</sequence>
<dbReference type="AlphaFoldDB" id="A0A813NGQ5"/>
<evidence type="ECO:0000313" key="2">
    <source>
        <dbReference type="EMBL" id="CAF0948258.1"/>
    </source>
</evidence>